<evidence type="ECO:0000259" key="2">
    <source>
        <dbReference type="Pfam" id="PF06812"/>
    </source>
</evidence>
<comment type="caution">
    <text evidence="3">The sequence shown here is derived from an EMBL/GenBank/DDBJ whole genome shotgun (WGS) entry which is preliminary data.</text>
</comment>
<dbReference type="NCBIfam" id="TIGR03363">
    <property type="entry name" value="VI_chp_8"/>
    <property type="match status" value="1"/>
</dbReference>
<feature type="compositionally biased region" description="Polar residues" evidence="1">
    <location>
        <begin position="1"/>
        <end position="11"/>
    </location>
</feature>
<dbReference type="Proteomes" id="UP000252458">
    <property type="component" value="Unassembled WGS sequence"/>
</dbReference>
<dbReference type="RefSeq" id="WP_113046416.1">
    <property type="nucleotide sequence ID" value="NZ_QMFZ01000018.1"/>
</dbReference>
<evidence type="ECO:0000313" key="4">
    <source>
        <dbReference type="Proteomes" id="UP000252458"/>
    </source>
</evidence>
<dbReference type="InterPro" id="IPR017740">
    <property type="entry name" value="TssA-like"/>
</dbReference>
<name>A0A365QSI3_9BURK</name>
<feature type="region of interest" description="Disordered" evidence="1">
    <location>
        <begin position="259"/>
        <end position="284"/>
    </location>
</feature>
<dbReference type="PANTHER" id="PTHR37951">
    <property type="entry name" value="CYTOPLASMIC PROTEIN-RELATED"/>
    <property type="match status" value="1"/>
</dbReference>
<reference evidence="3 4" key="1">
    <citation type="submission" date="2018-06" db="EMBL/GenBank/DDBJ databases">
        <title>Draft genome sequence of Burkholderia reimsis strain BE51 isolated from a French agricultural soil.</title>
        <authorList>
            <person name="Esmaeel Q."/>
        </authorList>
    </citation>
    <scope>NUCLEOTIDE SEQUENCE [LARGE SCALE GENOMIC DNA]</scope>
    <source>
        <strain evidence="3 4">BE51</strain>
    </source>
</reference>
<dbReference type="Pfam" id="PF06812">
    <property type="entry name" value="ImpA_N"/>
    <property type="match status" value="1"/>
</dbReference>
<proteinExistence type="predicted"/>
<feature type="domain" description="ImpA N-terminal" evidence="2">
    <location>
        <begin position="26"/>
        <end position="151"/>
    </location>
</feature>
<dbReference type="PANTHER" id="PTHR37951:SF1">
    <property type="entry name" value="TYPE VI SECRETION SYSTEM COMPONENT TSSA1"/>
    <property type="match status" value="1"/>
</dbReference>
<sequence length="369" mass="39847">MSKKPSIQRTDSGIAPAGRAPHHDWLTPVSDAGPCGPDLEYDHDFVVLFANAAPRQDVQYGAFVGAPDPVNWSEVERDCRRLMMRTKDVRVAVLYTRCRTRLAGASGLAEGTGLLAAWLEAFADNVHPQPDIDAERNAALEMRMNALQALADPEGLLADVRELVLTKSTVTRLQVRDVERAFAHPRPADALAPDSVAQQLHDLRTHQPAVMAGFDDAVANLAAIDEWCTRHLGAYQPDLSPLTRLLGRLGTPAQVIAAQPVEASTEPVSATDESEEGDAAMPPEPVYAAPVAVPESTTVQSGSAPPADRESALASIRTARAWFETHEPSSPIPVLLKRAEQFVGKRYAEIVRAIPTELLAEWEQADGAS</sequence>
<dbReference type="AlphaFoldDB" id="A0A365QSI3"/>
<dbReference type="InterPro" id="IPR010657">
    <property type="entry name" value="ImpA_N"/>
</dbReference>
<dbReference type="EMBL" id="QMFZ01000018">
    <property type="protein sequence ID" value="RBB37562.1"/>
    <property type="molecule type" value="Genomic_DNA"/>
</dbReference>
<evidence type="ECO:0000256" key="1">
    <source>
        <dbReference type="SAM" id="MobiDB-lite"/>
    </source>
</evidence>
<feature type="region of interest" description="Disordered" evidence="1">
    <location>
        <begin position="1"/>
        <end position="25"/>
    </location>
</feature>
<evidence type="ECO:0000313" key="3">
    <source>
        <dbReference type="EMBL" id="RBB37562.1"/>
    </source>
</evidence>
<organism evidence="3 4">
    <name type="scientific">Burkholderia reimsis</name>
    <dbReference type="NCBI Taxonomy" id="2234132"/>
    <lineage>
        <taxon>Bacteria</taxon>
        <taxon>Pseudomonadati</taxon>
        <taxon>Pseudomonadota</taxon>
        <taxon>Betaproteobacteria</taxon>
        <taxon>Burkholderiales</taxon>
        <taxon>Burkholderiaceae</taxon>
        <taxon>Burkholderia</taxon>
    </lineage>
</organism>
<keyword evidence="4" id="KW-1185">Reference proteome</keyword>
<accession>A0A365QSI3</accession>
<gene>
    <name evidence="3" type="primary">tssA</name>
    <name evidence="3" type="ORF">DPV79_21460</name>
</gene>
<protein>
    <submittedName>
        <fullName evidence="3">Type VI secretion system protein TssA</fullName>
    </submittedName>
</protein>